<dbReference type="PROSITE" id="PS50926">
    <property type="entry name" value="TRAM"/>
    <property type="match status" value="1"/>
</dbReference>
<comment type="subunit">
    <text evidence="13">Monomer.</text>
</comment>
<evidence type="ECO:0000256" key="8">
    <source>
        <dbReference type="ARBA" id="ARBA00023014"/>
    </source>
</evidence>
<evidence type="ECO:0000256" key="6">
    <source>
        <dbReference type="ARBA" id="ARBA00022723"/>
    </source>
</evidence>
<feature type="domain" description="Radical SAM core" evidence="16">
    <location>
        <begin position="147"/>
        <end position="377"/>
    </location>
</feature>
<dbReference type="GO" id="GO:0005829">
    <property type="term" value="C:cytosol"/>
    <property type="evidence" value="ECO:0007669"/>
    <property type="project" value="TreeGrafter"/>
</dbReference>
<evidence type="ECO:0000256" key="11">
    <source>
        <dbReference type="ARBA" id="ARBA00080698"/>
    </source>
</evidence>
<keyword evidence="4 13" id="KW-0808">Transferase</keyword>
<keyword evidence="13" id="KW-0819">tRNA processing</keyword>
<dbReference type="InterPro" id="IPR013848">
    <property type="entry name" value="Methylthiotransferase_N"/>
</dbReference>
<dbReference type="SFLD" id="SFLDG01082">
    <property type="entry name" value="B12-binding_domain_containing"/>
    <property type="match status" value="1"/>
</dbReference>
<keyword evidence="5 13" id="KW-0949">S-adenosyl-L-methionine</keyword>
<evidence type="ECO:0000256" key="4">
    <source>
        <dbReference type="ARBA" id="ARBA00022679"/>
    </source>
</evidence>
<dbReference type="InterPro" id="IPR058240">
    <property type="entry name" value="rSAM_sf"/>
</dbReference>
<comment type="caution">
    <text evidence="17">The sequence shown here is derived from an EMBL/GenBank/DDBJ whole genome shotgun (WGS) entry which is preliminary data.</text>
</comment>
<dbReference type="NCBIfam" id="TIGR01574">
    <property type="entry name" value="miaB-methiolase"/>
    <property type="match status" value="1"/>
</dbReference>
<dbReference type="InterPro" id="IPR007197">
    <property type="entry name" value="rSAM"/>
</dbReference>
<comment type="subcellular location">
    <subcellularLocation>
        <location evidence="13">Cytoplasm</location>
    </subcellularLocation>
</comment>
<evidence type="ECO:0000256" key="1">
    <source>
        <dbReference type="ARBA" id="ARBA00003234"/>
    </source>
</evidence>
<dbReference type="EMBL" id="PNIK01000004">
    <property type="protein sequence ID" value="PMP69162.1"/>
    <property type="molecule type" value="Genomic_DNA"/>
</dbReference>
<evidence type="ECO:0000256" key="3">
    <source>
        <dbReference type="ARBA" id="ARBA00022490"/>
    </source>
</evidence>
<feature type="binding site" evidence="13">
    <location>
        <position position="81"/>
    </location>
    <ligand>
        <name>[4Fe-4S] cluster</name>
        <dbReference type="ChEBI" id="CHEBI:49883"/>
        <label>1</label>
    </ligand>
</feature>
<evidence type="ECO:0000256" key="10">
    <source>
        <dbReference type="ARBA" id="ARBA00068570"/>
    </source>
</evidence>
<dbReference type="SFLD" id="SFLDF00273">
    <property type="entry name" value="(dimethylallyl)adenosine_tRNA"/>
    <property type="match status" value="1"/>
</dbReference>
<keyword evidence="6 13" id="KW-0479">Metal-binding</keyword>
<dbReference type="InterPro" id="IPR038135">
    <property type="entry name" value="Methylthiotransferase_N_sf"/>
</dbReference>
<dbReference type="NCBIfam" id="TIGR00089">
    <property type="entry name" value="MiaB/RimO family radical SAM methylthiotransferase"/>
    <property type="match status" value="1"/>
</dbReference>
<dbReference type="HAMAP" id="MF_01864">
    <property type="entry name" value="tRNA_metthiotr_MiaB"/>
    <property type="match status" value="1"/>
</dbReference>
<comment type="cofactor">
    <cofactor evidence="13">
        <name>[4Fe-4S] cluster</name>
        <dbReference type="ChEBI" id="CHEBI:49883"/>
    </cofactor>
    <text evidence="13">Binds 2 [4Fe-4S] clusters. One cluster is coordinated with 3 cysteines and an exchangeable S-adenosyl-L-methionine.</text>
</comment>
<evidence type="ECO:0000259" key="15">
    <source>
        <dbReference type="PROSITE" id="PS51449"/>
    </source>
</evidence>
<feature type="binding site" evidence="13">
    <location>
        <position position="12"/>
    </location>
    <ligand>
        <name>[4Fe-4S] cluster</name>
        <dbReference type="ChEBI" id="CHEBI:49883"/>
        <label>1</label>
    </ligand>
</feature>
<feature type="binding site" evidence="13">
    <location>
        <position position="161"/>
    </location>
    <ligand>
        <name>[4Fe-4S] cluster</name>
        <dbReference type="ChEBI" id="CHEBI:49883"/>
        <label>2</label>
        <note>4Fe-4S-S-AdoMet</note>
    </ligand>
</feature>
<feature type="binding site" evidence="13">
    <location>
        <position position="47"/>
    </location>
    <ligand>
        <name>[4Fe-4S] cluster</name>
        <dbReference type="ChEBI" id="CHEBI:49883"/>
        <label>1</label>
    </ligand>
</feature>
<dbReference type="InterPro" id="IPR006463">
    <property type="entry name" value="MiaB_methiolase"/>
</dbReference>
<keyword evidence="2 13" id="KW-0004">4Fe-4S</keyword>
<evidence type="ECO:0000313" key="17">
    <source>
        <dbReference type="EMBL" id="PMP69162.1"/>
    </source>
</evidence>
<dbReference type="InterPro" id="IPR002792">
    <property type="entry name" value="TRAM_dom"/>
</dbReference>
<evidence type="ECO:0000259" key="14">
    <source>
        <dbReference type="PROSITE" id="PS50926"/>
    </source>
</evidence>
<dbReference type="InterPro" id="IPR005839">
    <property type="entry name" value="Methylthiotransferase"/>
</dbReference>
<comment type="catalytic activity">
    <reaction evidence="13">
        <text>N(6)-dimethylallyladenosine(37) in tRNA + (sulfur carrier)-SH + AH2 + 2 S-adenosyl-L-methionine = 2-methylsulfanyl-N(6)-dimethylallyladenosine(37) in tRNA + (sulfur carrier)-H + 5'-deoxyadenosine + L-methionine + A + S-adenosyl-L-homocysteine + 2 H(+)</text>
        <dbReference type="Rhea" id="RHEA:37067"/>
        <dbReference type="Rhea" id="RHEA-COMP:10375"/>
        <dbReference type="Rhea" id="RHEA-COMP:10376"/>
        <dbReference type="Rhea" id="RHEA-COMP:14737"/>
        <dbReference type="Rhea" id="RHEA-COMP:14739"/>
        <dbReference type="ChEBI" id="CHEBI:13193"/>
        <dbReference type="ChEBI" id="CHEBI:15378"/>
        <dbReference type="ChEBI" id="CHEBI:17319"/>
        <dbReference type="ChEBI" id="CHEBI:17499"/>
        <dbReference type="ChEBI" id="CHEBI:29917"/>
        <dbReference type="ChEBI" id="CHEBI:57844"/>
        <dbReference type="ChEBI" id="CHEBI:57856"/>
        <dbReference type="ChEBI" id="CHEBI:59789"/>
        <dbReference type="ChEBI" id="CHEBI:64428"/>
        <dbReference type="ChEBI" id="CHEBI:74415"/>
        <dbReference type="ChEBI" id="CHEBI:74417"/>
        <dbReference type="EC" id="2.8.4.3"/>
    </reaction>
</comment>
<feature type="binding site" evidence="13">
    <location>
        <position position="165"/>
    </location>
    <ligand>
        <name>[4Fe-4S] cluster</name>
        <dbReference type="ChEBI" id="CHEBI:49883"/>
        <label>2</label>
        <note>4Fe-4S-S-AdoMet</note>
    </ligand>
</feature>
<feature type="domain" description="MTTase N-terminal" evidence="15">
    <location>
        <begin position="3"/>
        <end position="118"/>
    </location>
</feature>
<proteinExistence type="inferred from homology"/>
<keyword evidence="8 13" id="KW-0411">Iron-sulfur</keyword>
<dbReference type="PROSITE" id="PS51918">
    <property type="entry name" value="RADICAL_SAM"/>
    <property type="match status" value="1"/>
</dbReference>
<dbReference type="EC" id="2.8.4.3" evidence="9 13"/>
<evidence type="ECO:0000256" key="9">
    <source>
        <dbReference type="ARBA" id="ARBA00033765"/>
    </source>
</evidence>
<evidence type="ECO:0000256" key="5">
    <source>
        <dbReference type="ARBA" id="ARBA00022691"/>
    </source>
</evidence>
<keyword evidence="3 13" id="KW-0963">Cytoplasm</keyword>
<dbReference type="InterPro" id="IPR006638">
    <property type="entry name" value="Elp3/MiaA/NifB-like_rSAM"/>
</dbReference>
<dbReference type="SUPFAM" id="SSF102114">
    <property type="entry name" value="Radical SAM enzymes"/>
    <property type="match status" value="1"/>
</dbReference>
<dbReference type="SMART" id="SM00729">
    <property type="entry name" value="Elp3"/>
    <property type="match status" value="1"/>
</dbReference>
<keyword evidence="7 13" id="KW-0408">Iron</keyword>
<dbReference type="PANTHER" id="PTHR43020:SF2">
    <property type="entry name" value="MITOCHONDRIAL TRNA METHYLTHIOTRANSFERASE CDK5RAP1"/>
    <property type="match status" value="1"/>
</dbReference>
<gene>
    <name evidence="13" type="primary">miaB</name>
    <name evidence="17" type="ORF">C0190_00305</name>
</gene>
<dbReference type="InterPro" id="IPR023404">
    <property type="entry name" value="rSAM_horseshoe"/>
</dbReference>
<feature type="domain" description="TRAM" evidence="14">
    <location>
        <begin position="380"/>
        <end position="444"/>
    </location>
</feature>
<dbReference type="PANTHER" id="PTHR43020">
    <property type="entry name" value="CDK5 REGULATORY SUBUNIT-ASSOCIATED PROTEIN 1"/>
    <property type="match status" value="1"/>
</dbReference>
<dbReference type="PROSITE" id="PS01278">
    <property type="entry name" value="MTTASE_RADICAL"/>
    <property type="match status" value="1"/>
</dbReference>
<dbReference type="FunFam" id="3.40.50.12160:FF:000003">
    <property type="entry name" value="CDK5 regulatory subunit-associated protein 1"/>
    <property type="match status" value="1"/>
</dbReference>
<name>A0A2N7PQI0_9BACT</name>
<dbReference type="AlphaFoldDB" id="A0A2N7PQI0"/>
<evidence type="ECO:0000313" key="18">
    <source>
        <dbReference type="Proteomes" id="UP000235460"/>
    </source>
</evidence>
<dbReference type="Pfam" id="PF04055">
    <property type="entry name" value="Radical_SAM"/>
    <property type="match status" value="1"/>
</dbReference>
<evidence type="ECO:0000256" key="2">
    <source>
        <dbReference type="ARBA" id="ARBA00022485"/>
    </source>
</evidence>
<dbReference type="Gene3D" id="3.40.50.12160">
    <property type="entry name" value="Methylthiotransferase, N-terminal domain"/>
    <property type="match status" value="1"/>
</dbReference>
<sequence length="448" mass="51610">MKKRVYIKTFGCQMNENDTEKIYILLSDEYEATSNPEEADLILINTCSVREKPQHKVYSEAGRYKPLKKKNPDLIIGITGCVAQQEGENIIKKLPYVDIVLGTQGFYFIKEALETFKKTKKPVVFTELKPDFKPPLILKDDKNSVFTDRKVTAFVTIMQGCDNFCSYCIVPYVRGKEISRPPEDILKEVEALVKMGVREVTLLGQNVNSYGLKEKGYPDFAELLEMVSQIEGLWRIRFTTSHPKDLSEKLIKVMAENPKVCKHIHLPLQAGSNKILKKMNRKYTKEDYLEKIRKLRTAIPEIGITTDIIVGFPGETEEDFKETVEMLEKVRYQEIFSFKYSDRPFTLAQKLNNKIPEEVKERRLKIIHETQAKITKEIYESYVGKEVEVLVEDYSAKNKEKLMGRTTTNIIVNFNTPRLDLKGALVKVLITEAGKHSLKGEYLKTLKI</sequence>
<dbReference type="GO" id="GO:0051539">
    <property type="term" value="F:4 iron, 4 sulfur cluster binding"/>
    <property type="evidence" value="ECO:0007669"/>
    <property type="project" value="UniProtKB-UniRule"/>
</dbReference>
<dbReference type="CDD" id="cd01335">
    <property type="entry name" value="Radical_SAM"/>
    <property type="match status" value="1"/>
</dbReference>
<dbReference type="SFLD" id="SFLDS00029">
    <property type="entry name" value="Radical_SAM"/>
    <property type="match status" value="1"/>
</dbReference>
<evidence type="ECO:0000256" key="7">
    <source>
        <dbReference type="ARBA" id="ARBA00023004"/>
    </source>
</evidence>
<dbReference type="Pfam" id="PF00919">
    <property type="entry name" value="UPF0004"/>
    <property type="match status" value="1"/>
</dbReference>
<organism evidence="17 18">
    <name type="scientific">Thermodesulfobacterium geofontis</name>
    <dbReference type="NCBI Taxonomy" id="1295609"/>
    <lineage>
        <taxon>Bacteria</taxon>
        <taxon>Pseudomonadati</taxon>
        <taxon>Thermodesulfobacteriota</taxon>
        <taxon>Thermodesulfobacteria</taxon>
        <taxon>Thermodesulfobacteriales</taxon>
        <taxon>Thermodesulfobacteriaceae</taxon>
        <taxon>Thermodesulfobacterium</taxon>
    </lineage>
</organism>
<dbReference type="GO" id="GO:0035597">
    <property type="term" value="F:tRNA-2-methylthio-N(6)-dimethylallyladenosine(37) synthase activity"/>
    <property type="evidence" value="ECO:0007669"/>
    <property type="project" value="UniProtKB-EC"/>
</dbReference>
<accession>A0A2N7PQI0</accession>
<feature type="binding site" evidence="13">
    <location>
        <position position="168"/>
    </location>
    <ligand>
        <name>[4Fe-4S] cluster</name>
        <dbReference type="ChEBI" id="CHEBI:49883"/>
        <label>2</label>
        <note>4Fe-4S-S-AdoMet</note>
    </ligand>
</feature>
<dbReference type="SFLD" id="SFLDG01061">
    <property type="entry name" value="methylthiotransferase"/>
    <property type="match status" value="1"/>
</dbReference>
<protein>
    <recommendedName>
        <fullName evidence="10 13">tRNA-2-methylthio-N(6)-dimethylallyladenosine synthase</fullName>
        <ecNumber evidence="9 13">2.8.4.3</ecNumber>
    </recommendedName>
    <alternativeName>
        <fullName evidence="12 13">(Dimethylallyl)adenosine tRNA methylthiotransferase MiaB</fullName>
    </alternativeName>
    <alternativeName>
        <fullName evidence="11 13">tRNA-i(6)A37 methylthiotransferase</fullName>
    </alternativeName>
</protein>
<evidence type="ECO:0000256" key="13">
    <source>
        <dbReference type="HAMAP-Rule" id="MF_01864"/>
    </source>
</evidence>
<dbReference type="Pfam" id="PF01938">
    <property type="entry name" value="TRAM"/>
    <property type="match status" value="1"/>
</dbReference>
<comment type="similarity">
    <text evidence="13">Belongs to the methylthiotransferase family. MiaB subfamily.</text>
</comment>
<dbReference type="PROSITE" id="PS51449">
    <property type="entry name" value="MTTASE_N"/>
    <property type="match status" value="1"/>
</dbReference>
<evidence type="ECO:0000256" key="12">
    <source>
        <dbReference type="ARBA" id="ARBA00081141"/>
    </source>
</evidence>
<dbReference type="Proteomes" id="UP000235460">
    <property type="component" value="Unassembled WGS sequence"/>
</dbReference>
<dbReference type="Gene3D" id="3.80.30.20">
    <property type="entry name" value="tm_1862 like domain"/>
    <property type="match status" value="1"/>
</dbReference>
<dbReference type="GO" id="GO:0046872">
    <property type="term" value="F:metal ion binding"/>
    <property type="evidence" value="ECO:0007669"/>
    <property type="project" value="UniProtKB-KW"/>
</dbReference>
<reference evidence="17 18" key="1">
    <citation type="submission" date="2018-01" db="EMBL/GenBank/DDBJ databases">
        <title>Metagenomic assembled genomes from two thermal pools in the Uzon Caldera, Kamchatka, Russia.</title>
        <authorList>
            <person name="Wilkins L."/>
            <person name="Ettinger C."/>
        </authorList>
    </citation>
    <scope>NUCLEOTIDE SEQUENCE [LARGE SCALE GENOMIC DNA]</scope>
    <source>
        <strain evidence="17">ZAV-08</strain>
    </source>
</reference>
<dbReference type="FunFam" id="3.80.30.20:FF:000001">
    <property type="entry name" value="tRNA-2-methylthio-N(6)-dimethylallyladenosine synthase 2"/>
    <property type="match status" value="1"/>
</dbReference>
<evidence type="ECO:0000259" key="16">
    <source>
        <dbReference type="PROSITE" id="PS51918"/>
    </source>
</evidence>
<comment type="function">
    <text evidence="1 13">Catalyzes the methylthiolation of N6-(dimethylallyl)adenosine (i(6)A), leading to the formation of 2-methylthio-N6-(dimethylallyl)adenosine (ms(2)i(6)A) at position 37 in tRNAs that read codons beginning with uridine.</text>
</comment>
<dbReference type="InterPro" id="IPR020612">
    <property type="entry name" value="Methylthiotransferase_CS"/>
</dbReference>